<evidence type="ECO:0000313" key="2">
    <source>
        <dbReference type="Proteomes" id="UP001229486"/>
    </source>
</evidence>
<proteinExistence type="predicted"/>
<gene>
    <name evidence="1" type="ORF">J2793_003180</name>
</gene>
<dbReference type="Proteomes" id="UP001229486">
    <property type="component" value="Unassembled WGS sequence"/>
</dbReference>
<evidence type="ECO:0000313" key="1">
    <source>
        <dbReference type="EMBL" id="MDP9647734.1"/>
    </source>
</evidence>
<organism evidence="1 2">
    <name type="scientific">Paraburkholderia caledonica</name>
    <dbReference type="NCBI Taxonomy" id="134536"/>
    <lineage>
        <taxon>Bacteria</taxon>
        <taxon>Pseudomonadati</taxon>
        <taxon>Pseudomonadota</taxon>
        <taxon>Betaproteobacteria</taxon>
        <taxon>Burkholderiales</taxon>
        <taxon>Burkholderiaceae</taxon>
        <taxon>Paraburkholderia</taxon>
    </lineage>
</organism>
<comment type="caution">
    <text evidence="1">The sequence shown here is derived from an EMBL/GenBank/DDBJ whole genome shotgun (WGS) entry which is preliminary data.</text>
</comment>
<dbReference type="EMBL" id="JAURTK010000003">
    <property type="protein sequence ID" value="MDP9647734.1"/>
    <property type="molecule type" value="Genomic_DNA"/>
</dbReference>
<dbReference type="AlphaFoldDB" id="A0AB73ICT8"/>
<reference evidence="1" key="1">
    <citation type="submission" date="2023-07" db="EMBL/GenBank/DDBJ databases">
        <title>Sorghum-associated microbial communities from plants grown in Nebraska, USA.</title>
        <authorList>
            <person name="Schachtman D."/>
        </authorList>
    </citation>
    <scope>NUCLEOTIDE SEQUENCE</scope>
    <source>
        <strain evidence="1">DS1061</strain>
    </source>
</reference>
<sequence>MHCYFPLFLRTYVIRICSLRILEMSVALFVQLDKRIAGIHFAADRHVADAISAIHGPTPNAILDALSLES</sequence>
<protein>
    <submittedName>
        <fullName evidence="1">Uncharacterized protein</fullName>
    </submittedName>
</protein>
<accession>A0AB73ICT8</accession>
<name>A0AB73ICT8_9BURK</name>